<dbReference type="SMART" id="SM00360">
    <property type="entry name" value="RRM"/>
    <property type="match status" value="2"/>
</dbReference>
<dbReference type="InterPro" id="IPR012677">
    <property type="entry name" value="Nucleotide-bd_a/b_plait_sf"/>
</dbReference>
<dbReference type="InterPro" id="IPR035979">
    <property type="entry name" value="RBD_domain_sf"/>
</dbReference>
<dbReference type="InterPro" id="IPR000504">
    <property type="entry name" value="RRM_dom"/>
</dbReference>
<dbReference type="Pfam" id="PF00076">
    <property type="entry name" value="RRM_1"/>
    <property type="match status" value="2"/>
</dbReference>
<feature type="domain" description="RRM" evidence="4">
    <location>
        <begin position="66"/>
        <end position="143"/>
    </location>
</feature>
<evidence type="ECO:0000256" key="2">
    <source>
        <dbReference type="PROSITE-ProRule" id="PRU00176"/>
    </source>
</evidence>
<keyword evidence="6" id="KW-1185">Reference proteome</keyword>
<evidence type="ECO:0000256" key="3">
    <source>
        <dbReference type="SAM" id="MobiDB-lite"/>
    </source>
</evidence>
<evidence type="ECO:0000313" key="6">
    <source>
        <dbReference type="Proteomes" id="UP000663699"/>
    </source>
</evidence>
<dbReference type="Gene3D" id="3.30.70.330">
    <property type="match status" value="2"/>
</dbReference>
<feature type="compositionally biased region" description="Low complexity" evidence="3">
    <location>
        <begin position="162"/>
        <end position="180"/>
    </location>
</feature>
<dbReference type="CDD" id="cd12245">
    <property type="entry name" value="RRM_scw1_like"/>
    <property type="match status" value="1"/>
</dbReference>
<dbReference type="PROSITE" id="PS50102">
    <property type="entry name" value="RRM"/>
    <property type="match status" value="2"/>
</dbReference>
<proteinExistence type="predicted"/>
<feature type="region of interest" description="Disordered" evidence="3">
    <location>
        <begin position="161"/>
        <end position="189"/>
    </location>
</feature>
<reference evidence="5" key="1">
    <citation type="submission" date="2020-06" db="EMBL/GenBank/DDBJ databases">
        <title>Genomes of multiple members of Pneumocystis genus reveal paths to human pathogen Pneumocystis jirovecii.</title>
        <authorList>
            <person name="Cisse O.H."/>
            <person name="Ma L."/>
            <person name="Dekker J."/>
            <person name="Khil P."/>
            <person name="Jo J."/>
            <person name="Brenchley J."/>
            <person name="Blair R."/>
            <person name="Pahar B."/>
            <person name="Chabe M."/>
            <person name="Van Rompay K.A."/>
            <person name="Keesler R."/>
            <person name="Sukura A."/>
            <person name="Hirsch V."/>
            <person name="Kutty G."/>
            <person name="Liu Y."/>
            <person name="Peng L."/>
            <person name="Chen J."/>
            <person name="Song J."/>
            <person name="Weissenbacher-Lang C."/>
            <person name="Xu J."/>
            <person name="Upham N.S."/>
            <person name="Stajich J.E."/>
            <person name="Cuomo C.A."/>
            <person name="Cushion M.T."/>
            <person name="Kovacs J.A."/>
        </authorList>
    </citation>
    <scope>NUCLEOTIDE SEQUENCE</scope>
    <source>
        <strain evidence="5">2A</strain>
    </source>
</reference>
<dbReference type="PANTHER" id="PTHR10501">
    <property type="entry name" value="U1 SMALL NUCLEAR RIBONUCLEOPROTEIN A/U2 SMALL NUCLEAR RIBONUCLEOPROTEIN B"/>
    <property type="match status" value="1"/>
</dbReference>
<evidence type="ECO:0000313" key="5">
    <source>
        <dbReference type="EMBL" id="QSL64733.1"/>
    </source>
</evidence>
<dbReference type="GO" id="GO:0003723">
    <property type="term" value="F:RNA binding"/>
    <property type="evidence" value="ECO:0007669"/>
    <property type="project" value="UniProtKB-UniRule"/>
</dbReference>
<protein>
    <recommendedName>
        <fullName evidence="4">RRM domain-containing protein</fullName>
    </recommendedName>
</protein>
<evidence type="ECO:0000256" key="1">
    <source>
        <dbReference type="ARBA" id="ARBA00022884"/>
    </source>
</evidence>
<dbReference type="EMBL" id="CP054534">
    <property type="protein sequence ID" value="QSL64733.1"/>
    <property type="molecule type" value="Genomic_DNA"/>
</dbReference>
<accession>A0A899FVS4</accession>
<keyword evidence="1 2" id="KW-0694">RNA-binding</keyword>
<feature type="domain" description="RRM" evidence="4">
    <location>
        <begin position="430"/>
        <end position="507"/>
    </location>
</feature>
<dbReference type="SUPFAM" id="SSF54928">
    <property type="entry name" value="RNA-binding domain, RBD"/>
    <property type="match status" value="2"/>
</dbReference>
<evidence type="ECO:0000259" key="4">
    <source>
        <dbReference type="PROSITE" id="PS50102"/>
    </source>
</evidence>
<name>A0A899FVS4_9ASCO</name>
<gene>
    <name evidence="5" type="ORF">MERGE_002035</name>
</gene>
<dbReference type="Proteomes" id="UP000663699">
    <property type="component" value="Chromosome 3"/>
</dbReference>
<organism evidence="5 6">
    <name type="scientific">Pneumocystis wakefieldiae</name>
    <dbReference type="NCBI Taxonomy" id="38082"/>
    <lineage>
        <taxon>Eukaryota</taxon>
        <taxon>Fungi</taxon>
        <taxon>Dikarya</taxon>
        <taxon>Ascomycota</taxon>
        <taxon>Taphrinomycotina</taxon>
        <taxon>Pneumocystomycetes</taxon>
        <taxon>Pneumocystaceae</taxon>
        <taxon>Pneumocystis</taxon>
    </lineage>
</organism>
<dbReference type="OrthoDB" id="431169at2759"/>
<dbReference type="AlphaFoldDB" id="A0A899FVS4"/>
<sequence>MSSSGLALSSFGNVAGDDMLTGFSFGVDEEKPKEDQKLIPNGILNEEELVKDRPNDPNYLETETAKILIRHGLPKDITSRELAALFFFSKGYVESQVVHTNGTEVAAIVHFDSPETAILAKEFLNGKVLDKSGLPLSVDIVPLLKRTSSSSSVSSYVQKNYPSTTLSSSSKSSGSSSVSSHPHHPQTSRFAQYCSNSSNLKNNDLMNTFYSITNTFPLPLIENIADNTWSPASPGFSYFSMGVLPVINPPVSCPNTIPESVHKNTSINENMEEWKFQQQYQPADNVNGSPSQLSVSRFSNSLVVNMQNISPNGPSYVGSNVISPNRHKSAVQNSRFAHTNNAISSLASSSSGHSSLMSPQANHFVPNSPNGFVNSPKIQPHAVGLNGMQMTDSPNHSYYMNSSFGYGYPNHYRGSVPFSTNPADQNPPCNTLYVGNLPLSTSEDELRNLFSRQPGYRRLCYRTKSNGPMCFVEFEDVNYAMKALSLLQGVCLSSSVKGGIRLSFINHYGMHNNGFSPSIHTHSGFSSVFLNDLFTISINHLVLKFFLFFKHFGISIAKHLQSAFFYF</sequence>